<keyword evidence="3" id="KW-1185">Reference proteome</keyword>
<dbReference type="OrthoDB" id="2351993at2"/>
<keyword evidence="1" id="KW-0472">Membrane</keyword>
<reference evidence="2 3" key="1">
    <citation type="submission" date="2018-06" db="EMBL/GenBank/DDBJ databases">
        <title>Genomic Encyclopedia of Type Strains, Phase III (KMG-III): the genomes of soil and plant-associated and newly described type strains.</title>
        <authorList>
            <person name="Whitman W."/>
        </authorList>
    </citation>
    <scope>NUCLEOTIDE SEQUENCE [LARGE SCALE GENOMIC DNA]</scope>
    <source>
        <strain evidence="2 3">CGMCC 1.8979</strain>
    </source>
</reference>
<name>A0A327YPL9_9BACL</name>
<evidence type="ECO:0000313" key="3">
    <source>
        <dbReference type="Proteomes" id="UP000248555"/>
    </source>
</evidence>
<dbReference type="AlphaFoldDB" id="A0A327YPL9"/>
<keyword evidence="1" id="KW-0812">Transmembrane</keyword>
<comment type="caution">
    <text evidence="2">The sequence shown here is derived from an EMBL/GenBank/DDBJ whole genome shotgun (WGS) entry which is preliminary data.</text>
</comment>
<organism evidence="2 3">
    <name type="scientific">Paranoxybacillus vitaminiphilus</name>
    <dbReference type="NCBI Taxonomy" id="581036"/>
    <lineage>
        <taxon>Bacteria</taxon>
        <taxon>Bacillati</taxon>
        <taxon>Bacillota</taxon>
        <taxon>Bacilli</taxon>
        <taxon>Bacillales</taxon>
        <taxon>Anoxybacillaceae</taxon>
        <taxon>Paranoxybacillus</taxon>
    </lineage>
</organism>
<sequence length="214" mass="25126">MNKKTKIGIGVFGILALCIGLFCFSFIQDMKEDEDEARKVKIQAQEYIKNTFKDETAIYDTLFDNMGNFPTFEYAAKAENKKDHTQFLVYYNNETKQMEDTYIAEKWEKELENRIRPSIEQKLGALDEFWIEYDKRTGITYNVNPNKPSSYKEYDAAPFIQISIPREPDKKDEEIFNEIVSFIQKDAGLKHGTVSMNYVKKGVPIDDKEWRKTF</sequence>
<accession>A0A327YPL9</accession>
<proteinExistence type="predicted"/>
<evidence type="ECO:0000313" key="2">
    <source>
        <dbReference type="EMBL" id="RAK23064.1"/>
    </source>
</evidence>
<gene>
    <name evidence="2" type="ORF">B0I26_10115</name>
</gene>
<dbReference type="RefSeq" id="WP_111643444.1">
    <property type="nucleotide sequence ID" value="NZ_QLMH01000001.1"/>
</dbReference>
<feature type="transmembrane region" description="Helical" evidence="1">
    <location>
        <begin position="7"/>
        <end position="27"/>
    </location>
</feature>
<evidence type="ECO:0000256" key="1">
    <source>
        <dbReference type="SAM" id="Phobius"/>
    </source>
</evidence>
<dbReference type="Proteomes" id="UP000248555">
    <property type="component" value="Unassembled WGS sequence"/>
</dbReference>
<keyword evidence="1" id="KW-1133">Transmembrane helix</keyword>
<protein>
    <submittedName>
        <fullName evidence="2">Uncharacterized protein</fullName>
    </submittedName>
</protein>
<dbReference type="EMBL" id="QLMH01000001">
    <property type="protein sequence ID" value="RAK23064.1"/>
    <property type="molecule type" value="Genomic_DNA"/>
</dbReference>